<dbReference type="InterPro" id="IPR003744">
    <property type="entry name" value="YhhQ"/>
</dbReference>
<keyword evidence="1" id="KW-1003">Cell membrane</keyword>
<organism evidence="2 3">
    <name type="scientific">Anoxybacter fermentans</name>
    <dbReference type="NCBI Taxonomy" id="1323375"/>
    <lineage>
        <taxon>Bacteria</taxon>
        <taxon>Bacillati</taxon>
        <taxon>Bacillota</taxon>
        <taxon>Clostridia</taxon>
        <taxon>Halanaerobiales</taxon>
        <taxon>Anoxybacter</taxon>
    </lineage>
</organism>
<reference evidence="2 3" key="1">
    <citation type="submission" date="2016-07" db="EMBL/GenBank/DDBJ databases">
        <title>Genome and transcriptome analysis of iron-reducing fermentative bacteria Anoxybacter fermentans.</title>
        <authorList>
            <person name="Zeng X."/>
            <person name="Shao Z."/>
        </authorList>
    </citation>
    <scope>NUCLEOTIDE SEQUENCE [LARGE SCALE GENOMIC DNA]</scope>
    <source>
        <strain evidence="2 3">DY22613</strain>
    </source>
</reference>
<feature type="transmembrane region" description="Helical" evidence="1">
    <location>
        <begin position="84"/>
        <end position="106"/>
    </location>
</feature>
<dbReference type="PANTHER" id="PTHR34300:SF2">
    <property type="entry name" value="QUEUOSINE PRECURSOR TRANSPORTER-RELATED"/>
    <property type="match status" value="1"/>
</dbReference>
<dbReference type="NCBIfam" id="TIGR00697">
    <property type="entry name" value="queuosine precursor transporter"/>
    <property type="match status" value="1"/>
</dbReference>
<keyword evidence="3" id="KW-1185">Reference proteome</keyword>
<evidence type="ECO:0000313" key="2">
    <source>
        <dbReference type="EMBL" id="AZR73417.1"/>
    </source>
</evidence>
<comment type="function">
    <text evidence="1">Involved in the import of queuosine (Q) precursors, required for Q precursor salvage.</text>
</comment>
<dbReference type="PANTHER" id="PTHR34300">
    <property type="entry name" value="QUEUOSINE PRECURSOR TRANSPORTER-RELATED"/>
    <property type="match status" value="1"/>
</dbReference>
<dbReference type="AlphaFoldDB" id="A0A3Q9HQS1"/>
<comment type="similarity">
    <text evidence="1">Belongs to the vitamin uptake transporter (VUT/ECF) (TC 2.A.88) family. Q precursor transporter subfamily.</text>
</comment>
<name>A0A3Q9HQS1_9FIRM</name>
<dbReference type="GO" id="GO:0005886">
    <property type="term" value="C:plasma membrane"/>
    <property type="evidence" value="ECO:0007669"/>
    <property type="project" value="UniProtKB-SubCell"/>
</dbReference>
<evidence type="ECO:0000256" key="1">
    <source>
        <dbReference type="HAMAP-Rule" id="MF_02088"/>
    </source>
</evidence>
<dbReference type="GO" id="GO:0022857">
    <property type="term" value="F:transmembrane transporter activity"/>
    <property type="evidence" value="ECO:0007669"/>
    <property type="project" value="UniProtKB-UniRule"/>
</dbReference>
<keyword evidence="1" id="KW-1133">Transmembrane helix</keyword>
<feature type="transmembrane region" description="Helical" evidence="1">
    <location>
        <begin position="29"/>
        <end position="45"/>
    </location>
</feature>
<accession>A0A3Q9HQS1</accession>
<feature type="transmembrane region" description="Helical" evidence="1">
    <location>
        <begin position="6"/>
        <end position="24"/>
    </location>
</feature>
<proteinExistence type="inferred from homology"/>
<keyword evidence="1" id="KW-0472">Membrane</keyword>
<protein>
    <recommendedName>
        <fullName evidence="1">Probable queuosine precursor transporter</fullName>
        <shortName evidence="1">Q precursor transporter</shortName>
    </recommendedName>
</protein>
<gene>
    <name evidence="2" type="ORF">BBF96_08495</name>
</gene>
<dbReference type="HAMAP" id="MF_02088">
    <property type="entry name" value="Q_prec_transport"/>
    <property type="match status" value="1"/>
</dbReference>
<dbReference type="KEGG" id="aft:BBF96_08495"/>
<dbReference type="OrthoDB" id="9805479at2"/>
<feature type="transmembrane region" description="Helical" evidence="1">
    <location>
        <begin position="118"/>
        <end position="138"/>
    </location>
</feature>
<feature type="transmembrane region" description="Helical" evidence="1">
    <location>
        <begin position="51"/>
        <end position="72"/>
    </location>
</feature>
<comment type="subcellular location">
    <subcellularLocation>
        <location evidence="1">Cell membrane</location>
        <topology evidence="1">Multi-pass membrane protein</topology>
    </subcellularLocation>
</comment>
<keyword evidence="1" id="KW-0812">Transmembrane</keyword>
<dbReference type="RefSeq" id="WP_127016757.1">
    <property type="nucleotide sequence ID" value="NZ_CP016379.1"/>
</dbReference>
<dbReference type="Pfam" id="PF02592">
    <property type="entry name" value="Vut_1"/>
    <property type="match status" value="1"/>
</dbReference>
<dbReference type="Proteomes" id="UP000267250">
    <property type="component" value="Chromosome"/>
</dbReference>
<evidence type="ECO:0000313" key="3">
    <source>
        <dbReference type="Proteomes" id="UP000267250"/>
    </source>
</evidence>
<dbReference type="EMBL" id="CP016379">
    <property type="protein sequence ID" value="AZR73417.1"/>
    <property type="molecule type" value="Genomic_DNA"/>
</dbReference>
<sequence>MNELLWIILLLINFGAVLLAFRFFGKTGLYIWVAISAILANIQVLKTVELFGLVATLGNIIYGTSFLATDILSEIYGRKEAQKAVWIGSFTLVITTVIMQICLLFIPDASDFAQDALVTIFKFFPRIVAASMIAYVVSQSHDVWAYEMWKKKFSSDKQIWIRNNLSTMVSQLIDSVVFCFIAFIGVFEWNVLLSILVTTYLLKWVVAACDTPFVYIAKKMVDGADGEMHTLKSESLA</sequence>
<keyword evidence="1" id="KW-0813">Transport</keyword>